<dbReference type="Proteomes" id="UP000280507">
    <property type="component" value="Unassembled WGS sequence"/>
</dbReference>
<dbReference type="PANTHER" id="PTHR43581">
    <property type="entry name" value="ATP/GTP PHOSPHATASE"/>
    <property type="match status" value="1"/>
</dbReference>
<dbReference type="SUPFAM" id="SSF52540">
    <property type="entry name" value="P-loop containing nucleoside triphosphate hydrolases"/>
    <property type="match status" value="1"/>
</dbReference>
<keyword evidence="2" id="KW-0067">ATP-binding</keyword>
<dbReference type="InterPro" id="IPR003959">
    <property type="entry name" value="ATPase_AAA_core"/>
</dbReference>
<dbReference type="EMBL" id="RIZG01000002">
    <property type="protein sequence ID" value="RNF52188.1"/>
    <property type="molecule type" value="Genomic_DNA"/>
</dbReference>
<gene>
    <name evidence="2" type="ORF">EBI00_04590</name>
</gene>
<reference evidence="2 3" key="1">
    <citation type="journal article" date="2012" name="Int. J. Syst. Evol. Microbiol.">
        <title>Marinomonas hwangdonensis sp. nov., isolated from seawater.</title>
        <authorList>
            <person name="Jung Y.T."/>
            <person name="Oh T.K."/>
            <person name="Yoon J.H."/>
        </authorList>
    </citation>
    <scope>NUCLEOTIDE SEQUENCE [LARGE SCALE GENOMIC DNA]</scope>
    <source>
        <strain evidence="2 3">HDW-15</strain>
    </source>
</reference>
<organism evidence="2 3">
    <name type="scientific">Marinomonas hwangdonensis</name>
    <dbReference type="NCBI Taxonomy" id="1053647"/>
    <lineage>
        <taxon>Bacteria</taxon>
        <taxon>Pseudomonadati</taxon>
        <taxon>Pseudomonadota</taxon>
        <taxon>Gammaproteobacteria</taxon>
        <taxon>Oceanospirillales</taxon>
        <taxon>Oceanospirillaceae</taxon>
        <taxon>Marinomonas</taxon>
    </lineage>
</organism>
<dbReference type="OrthoDB" id="9815944at2"/>
<protein>
    <submittedName>
        <fullName evidence="2">ATP-binding protein</fullName>
    </submittedName>
</protein>
<dbReference type="PANTHER" id="PTHR43581:SF2">
    <property type="entry name" value="EXCINUCLEASE ATPASE SUBUNIT"/>
    <property type="match status" value="1"/>
</dbReference>
<accession>A0A3M8Q7Y7</accession>
<evidence type="ECO:0000259" key="1">
    <source>
        <dbReference type="Pfam" id="PF13304"/>
    </source>
</evidence>
<dbReference type="GO" id="GO:0005524">
    <property type="term" value="F:ATP binding"/>
    <property type="evidence" value="ECO:0007669"/>
    <property type="project" value="UniProtKB-KW"/>
</dbReference>
<dbReference type="RefSeq" id="WP_123094737.1">
    <property type="nucleotide sequence ID" value="NZ_RIZG01000002.1"/>
</dbReference>
<comment type="caution">
    <text evidence="2">The sequence shown here is derived from an EMBL/GenBank/DDBJ whole genome shotgun (WGS) entry which is preliminary data.</text>
</comment>
<feature type="domain" description="ATPase AAA-type core" evidence="1">
    <location>
        <begin position="197"/>
        <end position="361"/>
    </location>
</feature>
<keyword evidence="3" id="KW-1185">Reference proteome</keyword>
<dbReference type="Gene3D" id="3.40.50.300">
    <property type="entry name" value="P-loop containing nucleotide triphosphate hydrolases"/>
    <property type="match status" value="1"/>
</dbReference>
<keyword evidence="2" id="KW-0547">Nucleotide-binding</keyword>
<evidence type="ECO:0000313" key="2">
    <source>
        <dbReference type="EMBL" id="RNF52188.1"/>
    </source>
</evidence>
<dbReference type="Pfam" id="PF13304">
    <property type="entry name" value="AAA_21"/>
    <property type="match status" value="1"/>
</dbReference>
<dbReference type="InterPro" id="IPR027417">
    <property type="entry name" value="P-loop_NTPase"/>
</dbReference>
<dbReference type="GO" id="GO:0016887">
    <property type="term" value="F:ATP hydrolysis activity"/>
    <property type="evidence" value="ECO:0007669"/>
    <property type="project" value="InterPro"/>
</dbReference>
<sequence>MIIRSVKINRKELSLVDESYSKERNNYTILVGSNGTGKSRMLRRIVNGIRNNNLSYKTVPIKYGKHAEIEYEGDVLSIYSSSSETNSYIRTEKSDMDAKNIDCNVIAVTTTPFDKFPVPSRANRLRWIEESENYKYIGLKVSKNSLNESNLVDLLAKSMMTSSKIFENKKLFSLLGLTPECIVNFKSKMSLFCGFDSYSEFCKEFKQKNVSLYHYSDGDNNFLREVYSAYQDYSDLIKDTYYRPNGAEFIGFSLSSHNLPVSSLIYLIDLGVVSVQKVSFLDSDSKLISLSDLSSGQKCMILTLLNISGAIRDGSIICIDEPELSLHPKWQMRYMKVLIEFFKDFKKCHFIIATHSPLIISELSSENCFVLNIDEGVSKKSTDYQHMSSDFQLVEVFGMAGNNNEYLNRIVVTLLSKLSRYGSLDKDDQKKLKKLRDVSEQLDEQDDVKVLINLLFESWKKVSK</sequence>
<dbReference type="AlphaFoldDB" id="A0A3M8Q7Y7"/>
<dbReference type="InterPro" id="IPR051396">
    <property type="entry name" value="Bact_Antivir_Def_Nuclease"/>
</dbReference>
<name>A0A3M8Q7Y7_9GAMM</name>
<proteinExistence type="predicted"/>
<evidence type="ECO:0000313" key="3">
    <source>
        <dbReference type="Proteomes" id="UP000280507"/>
    </source>
</evidence>